<keyword evidence="4" id="KW-0479">Metal-binding</keyword>
<dbReference type="PROSITE" id="PS50103">
    <property type="entry name" value="ZF_C3H1"/>
    <property type="match status" value="2"/>
</dbReference>
<dbReference type="OrthoDB" id="6133115at2759"/>
<dbReference type="PROSITE" id="PS51059">
    <property type="entry name" value="PARP_CATALYTIC"/>
    <property type="match status" value="2"/>
</dbReference>
<feature type="compositionally biased region" description="Basic and acidic residues" evidence="5">
    <location>
        <begin position="2190"/>
        <end position="2199"/>
    </location>
</feature>
<evidence type="ECO:0008006" key="11">
    <source>
        <dbReference type="Google" id="ProtNLM"/>
    </source>
</evidence>
<feature type="region of interest" description="Disordered" evidence="5">
    <location>
        <begin position="1602"/>
        <end position="1630"/>
    </location>
</feature>
<feature type="region of interest" description="Disordered" evidence="5">
    <location>
        <begin position="1343"/>
        <end position="1369"/>
    </location>
</feature>
<evidence type="ECO:0000313" key="10">
    <source>
        <dbReference type="Proteomes" id="UP000887568"/>
    </source>
</evidence>
<keyword evidence="2" id="KW-0539">Nucleus</keyword>
<feature type="compositionally biased region" description="Basic and acidic residues" evidence="5">
    <location>
        <begin position="1343"/>
        <end position="1366"/>
    </location>
</feature>
<feature type="region of interest" description="Disordered" evidence="5">
    <location>
        <begin position="550"/>
        <end position="587"/>
    </location>
</feature>
<feature type="region of interest" description="Disordered" evidence="5">
    <location>
        <begin position="147"/>
        <end position="173"/>
    </location>
</feature>
<keyword evidence="10" id="KW-1185">Reference proteome</keyword>
<feature type="compositionally biased region" description="Polar residues" evidence="5">
    <location>
        <begin position="1789"/>
        <end position="1804"/>
    </location>
</feature>
<feature type="domain" description="C3H1-type" evidence="6">
    <location>
        <begin position="53"/>
        <end position="75"/>
    </location>
</feature>
<dbReference type="GO" id="GO:0005634">
    <property type="term" value="C:nucleus"/>
    <property type="evidence" value="ECO:0007669"/>
    <property type="project" value="UniProtKB-SubCell"/>
</dbReference>
<feature type="region of interest" description="Disordered" evidence="5">
    <location>
        <begin position="611"/>
        <end position="659"/>
    </location>
</feature>
<dbReference type="GO" id="GO:0008270">
    <property type="term" value="F:zinc ion binding"/>
    <property type="evidence" value="ECO:0007669"/>
    <property type="project" value="UniProtKB-KW"/>
</dbReference>
<feature type="domain" description="WWE" evidence="7">
    <location>
        <begin position="1491"/>
        <end position="1579"/>
    </location>
</feature>
<feature type="region of interest" description="Disordered" evidence="5">
    <location>
        <begin position="2182"/>
        <end position="2201"/>
    </location>
</feature>
<feature type="compositionally biased region" description="Basic residues" evidence="5">
    <location>
        <begin position="8"/>
        <end position="21"/>
    </location>
</feature>
<comment type="subcellular location">
    <subcellularLocation>
        <location evidence="1">Nucleus</location>
    </subcellularLocation>
</comment>
<feature type="compositionally biased region" description="Polar residues" evidence="5">
    <location>
        <begin position="632"/>
        <end position="659"/>
    </location>
</feature>
<feature type="region of interest" description="Disordered" evidence="5">
    <location>
        <begin position="2237"/>
        <end position="2383"/>
    </location>
</feature>
<evidence type="ECO:0000256" key="4">
    <source>
        <dbReference type="PROSITE-ProRule" id="PRU00723"/>
    </source>
</evidence>
<dbReference type="SMART" id="SM00356">
    <property type="entry name" value="ZnF_C3H1"/>
    <property type="match status" value="5"/>
</dbReference>
<dbReference type="GeneID" id="119723968"/>
<reference evidence="9" key="1">
    <citation type="submission" date="2022-11" db="UniProtKB">
        <authorList>
            <consortium name="EnsemblMetazoa"/>
        </authorList>
    </citation>
    <scope>IDENTIFICATION</scope>
</reference>
<feature type="compositionally biased region" description="Low complexity" evidence="5">
    <location>
        <begin position="481"/>
        <end position="492"/>
    </location>
</feature>
<evidence type="ECO:0000256" key="2">
    <source>
        <dbReference type="ARBA" id="ARBA00023242"/>
    </source>
</evidence>
<dbReference type="EnsemblMetazoa" id="XM_038194890.1">
    <property type="protein sequence ID" value="XP_038050818.1"/>
    <property type="gene ID" value="LOC119723968"/>
</dbReference>
<feature type="domain" description="PARP catalytic" evidence="8">
    <location>
        <begin position="888"/>
        <end position="1108"/>
    </location>
</feature>
<evidence type="ECO:0000256" key="1">
    <source>
        <dbReference type="ARBA" id="ARBA00004123"/>
    </source>
</evidence>
<dbReference type="SMART" id="SM00678">
    <property type="entry name" value="WWE"/>
    <property type="match status" value="2"/>
</dbReference>
<evidence type="ECO:0000313" key="9">
    <source>
        <dbReference type="EnsemblMetazoa" id="XP_038050818.1"/>
    </source>
</evidence>
<comment type="similarity">
    <text evidence="3">Belongs to the ARTD/PARP family.</text>
</comment>
<feature type="compositionally biased region" description="Low complexity" evidence="5">
    <location>
        <begin position="2263"/>
        <end position="2282"/>
    </location>
</feature>
<feature type="compositionally biased region" description="Low complexity" evidence="5">
    <location>
        <begin position="1131"/>
        <end position="1161"/>
    </location>
</feature>
<feature type="region of interest" description="Disordered" evidence="5">
    <location>
        <begin position="1678"/>
        <end position="1700"/>
    </location>
</feature>
<dbReference type="Gene3D" id="3.30.720.50">
    <property type="match status" value="4"/>
</dbReference>
<name>A0A913ZGB4_PATMI</name>
<feature type="compositionally biased region" description="Basic and acidic residues" evidence="5">
    <location>
        <begin position="467"/>
        <end position="476"/>
    </location>
</feature>
<feature type="region of interest" description="Disordered" evidence="5">
    <location>
        <begin position="1"/>
        <end position="25"/>
    </location>
</feature>
<dbReference type="PANTHER" id="PTHR45740:SF2">
    <property type="entry name" value="POLY [ADP-RIBOSE] POLYMERASE"/>
    <property type="match status" value="1"/>
</dbReference>
<feature type="region of interest" description="Disordered" evidence="5">
    <location>
        <begin position="1752"/>
        <end position="1804"/>
    </location>
</feature>
<dbReference type="InterPro" id="IPR051712">
    <property type="entry name" value="ARTD-AVP"/>
</dbReference>
<keyword evidence="4" id="KW-0862">Zinc</keyword>
<dbReference type="RefSeq" id="XP_038050818.1">
    <property type="nucleotide sequence ID" value="XM_038194890.1"/>
</dbReference>
<dbReference type="CDD" id="cd01439">
    <property type="entry name" value="TCCD_inducible_PARP_like"/>
    <property type="match status" value="2"/>
</dbReference>
<feature type="compositionally biased region" description="Polar residues" evidence="5">
    <location>
        <begin position="2283"/>
        <end position="2340"/>
    </location>
</feature>
<dbReference type="InterPro" id="IPR004170">
    <property type="entry name" value="WWE_dom"/>
</dbReference>
<dbReference type="InterPro" id="IPR037197">
    <property type="entry name" value="WWE_dom_sf"/>
</dbReference>
<dbReference type="SUPFAM" id="SSF56399">
    <property type="entry name" value="ADP-ribosylation"/>
    <property type="match status" value="2"/>
</dbReference>
<keyword evidence="4" id="KW-0863">Zinc-finger</keyword>
<feature type="zinc finger region" description="C3H1-type" evidence="4">
    <location>
        <begin position="1261"/>
        <end position="1283"/>
    </location>
</feature>
<evidence type="ECO:0000259" key="8">
    <source>
        <dbReference type="PROSITE" id="PS51059"/>
    </source>
</evidence>
<feature type="zinc finger region" description="C3H1-type" evidence="4">
    <location>
        <begin position="53"/>
        <end position="75"/>
    </location>
</feature>
<dbReference type="PANTHER" id="PTHR45740">
    <property type="entry name" value="POLY [ADP-RIBOSE] POLYMERASE"/>
    <property type="match status" value="1"/>
</dbReference>
<feature type="region of interest" description="Disordered" evidence="5">
    <location>
        <begin position="1037"/>
        <end position="1058"/>
    </location>
</feature>
<dbReference type="SUPFAM" id="SSF117839">
    <property type="entry name" value="WWE domain"/>
    <property type="match status" value="2"/>
</dbReference>
<feature type="compositionally biased region" description="Polar residues" evidence="5">
    <location>
        <begin position="1687"/>
        <end position="1696"/>
    </location>
</feature>
<feature type="compositionally biased region" description="Polar residues" evidence="5">
    <location>
        <begin position="1098"/>
        <end position="1130"/>
    </location>
</feature>
<dbReference type="InterPro" id="IPR012317">
    <property type="entry name" value="Poly(ADP-ribose)pol_cat_dom"/>
</dbReference>
<feature type="domain" description="WWE" evidence="7">
    <location>
        <begin position="1914"/>
        <end position="2005"/>
    </location>
</feature>
<feature type="region of interest" description="Disordered" evidence="5">
    <location>
        <begin position="1098"/>
        <end position="1161"/>
    </location>
</feature>
<sequence>MAEPGKKAQCRRRGRPNRRNNKMPSNDELKLCTAYLYRKDGCSREDDCNSLHICRHYILQPCRAGSACKFSHDLSGRQPRALFRRRFGIEHLDGQSLHKFRQLFAATLRKPPTETSDQEEHGDSGIEPQEKLMNFLLSFELADETSSQDNYHDDNEDCSKGKEPYGQTTQQARPWQNKQPKICSFFVDGVCKFTSHWGFRHCSSPYQWQIRDGMCADWLDFTRQPNDTIEEQFCDVRNGQFSGAILACSEENMNSVFYKVTITFGVESFGVINNNKNDRDLDVRRLCTVSEAQPGRPRKGHSTLWTWYWQDTNQNWIKFPNSDSCSPLSSSLEIERKYLKFEIQKGSPQFDVTTKLGECQIDFSQMELMSPALDYPHPLARRPKWKPSSEQGSCDGQSDPVGRTGPNKSGAPKKSSIRTRKLSRGGLQDTQAAYNSEVGKGTESLLGVPRETDVPPSKKASSVQKDLYVKTKKAESLAHPSASSDTGASLSSEEGRKTKFPKAAERLSKAPQPVEPGAQLLASKKPKALTDDQSGEQLASFLKARASDLGDHEEPVLQESPMKPQESVQVVRPKTKNPSGPSQILPLISSTSDTTLMKDNQVIDLGDHEEPVLQESSMKPQESVQVVRPKTKNPSGPSQILPLISSTSDTTLTKYSQPTRRPNQREFTYICPYFLRGRCIHQDDKYTHKRHFPTPYQWQFLNTMVHGADWQDFPSAENDHVEKSFCDVQRGTHSSLSGVPPIGDIFFEGTRMHGSTIDILIRRLSTSSSILKSNWENAFCTEWIWYWRDETGKWIVYSEQNSKGIHAGIDSAAIEEKFLVYESKNGESVVNFMAGNQQYTLDFTAMEQTNVHYRTRREVRRRPKFVAMDERKMLAKELSKAQAGGVVVPTTWDNRGTQTEMKLVRLTDYTSPEYTVIANLFWDTMDNKGNIVSIQRIQNLELWEDFYKKGERMKKKNGSKVVSTKQLFHGTTSEKYASAICSQNFDWRLSGSNVGTRYGKGSYFARDAVFAHSYTKSDDLNHRYMFVAKVLVGTYSNGQSEYTRPPPKDPQKPLEDLYDSCVNDTADPKIYVIFEKTQVYPEYLIKYSEVSRYQTAPTYMSGSTAPRSRVTLTTQNPSTSRTQSQYTPSNSGTQRPTTTPSTSSAYSQSGYTRASSNQSQQKQQSKCTIHLGTLNVVIAKAQWSQVVAPVGLSLPNYRLHHNQHRSRLSRARRLNVAKEADPTGVTTNNKMSSKDELKLCTAYLYYKDGCSRENYCNSLHICRHYILQSCRAGSACKFSHDLSCRQPQALFRRQFRIKHLNGQSLHKFRELFAATLRKPPMGRSDPQEKLMNFLLSFKHCDETSSQDNYRDCDDSEDHSRGKEPYRRTTQQARPWLDKYLKICSFYVSGGCKFTSSHQGFRHCSSPYQWQIRDGRRSDWLDFTRQPNDAIEEHFCDVKNGEFSGAILAWSEKNMKRVFYKVTITFGVESFSVSSHRNDRDLDVRRLSTVSEAGRPRKGHSTLWTWYWQDINQNWIKFPKSDSCSPSSSSLEIERKYLNFEIQKGSPQLDVTTRLGECQIDFSQMELTSPALDYTRPLARRPKWKPSSEQGSCDGQRYWQFSIPSDPVGRTGPNESGAPKKSSIRTRKVSCGGLQDTRTAYNSEVGTESLLGVPWETDMPPSKKASSVQKDLYVKTKKAESLAHPSAWSDTGASLSSEEGRKTKFPKAAERLSKAPQPVEAGAQLLASKKPEVLFGEQLARILKARASDLGDREEPALQTYLKPQESVQVVRPKTRNPSDPSQILPPVSPTSETMTMKDNQATRRPNQREFTYICPYFLRGRCIYQDDKYTHKRHFPTPYHWQFLDTTVEVREWQDIPSTENDRVERSFCDVECNEHYSFSGVPWPIMYIYFDGTRMHGSTIDIPLRRLSTSSSILKSNWEKAFCTEWIWYWQDETEKWIVYSEQNAKGLQAGIDSATIEQKFVDYERTNGESVINFTAGTQRYTLDFTAMKQTNVRYGTRREVRRRPKFVAMDERKILAKELSKAQTGGVVVPTTWDNRGTQTEMKLVRLTDYTSPEYTVIANLFWDTMDNKGTIVSVERIQNLELWEDFYKISERMKKKNGSKAVCTEQLFHGTTSKKYASAICSQNFDWRLSGSNVGTRYGKGSYFARDAVFAHSYTKSDDLNHRYMFVAKVLVGTYTTGQSEYTRPPPKDPRKPLEDLYDSCVNDTADPEIYVIFEKNQVYPEYLIKYSEVSRYQPAPTPAPRSRVPPATAQRVPVGNPYTTSSSRTQSQYATSSSRTQNPYATSSFAAQNPYATSSSRTHNPYATSSSTAQNPYATSSSTTQNPYATSSFRTQSQYTSSRPGTQSPTTTPSTSANSQSGYTRTSSNQSQPKQQSKCTIQ</sequence>
<protein>
    <recommendedName>
        <fullName evidence="11">Poly [ADP-ribose] polymerase 12</fullName>
    </recommendedName>
</protein>
<evidence type="ECO:0000259" key="6">
    <source>
        <dbReference type="PROSITE" id="PS50103"/>
    </source>
</evidence>
<feature type="domain" description="WWE" evidence="7">
    <location>
        <begin position="770"/>
        <end position="861"/>
    </location>
</feature>
<feature type="compositionally biased region" description="Low complexity" evidence="5">
    <location>
        <begin position="2341"/>
        <end position="2383"/>
    </location>
</feature>
<dbReference type="GO" id="GO:0003950">
    <property type="term" value="F:NAD+ poly-ADP-ribosyltransferase activity"/>
    <property type="evidence" value="ECO:0007669"/>
    <property type="project" value="InterPro"/>
</dbReference>
<dbReference type="InterPro" id="IPR018123">
    <property type="entry name" value="WWE-dom_subgr"/>
</dbReference>
<feature type="compositionally biased region" description="Polar residues" evidence="5">
    <location>
        <begin position="576"/>
        <end position="587"/>
    </location>
</feature>
<evidence type="ECO:0000259" key="7">
    <source>
        <dbReference type="PROSITE" id="PS50918"/>
    </source>
</evidence>
<feature type="domain" description="C3H1-type" evidence="6">
    <location>
        <begin position="1261"/>
        <end position="1283"/>
    </location>
</feature>
<evidence type="ECO:0000256" key="5">
    <source>
        <dbReference type="SAM" id="MobiDB-lite"/>
    </source>
</evidence>
<organism evidence="9 10">
    <name type="scientific">Patiria miniata</name>
    <name type="common">Bat star</name>
    <name type="synonym">Asterina miniata</name>
    <dbReference type="NCBI Taxonomy" id="46514"/>
    <lineage>
        <taxon>Eukaryota</taxon>
        <taxon>Metazoa</taxon>
        <taxon>Echinodermata</taxon>
        <taxon>Eleutherozoa</taxon>
        <taxon>Asterozoa</taxon>
        <taxon>Asteroidea</taxon>
        <taxon>Valvatacea</taxon>
        <taxon>Valvatida</taxon>
        <taxon>Asterinidae</taxon>
        <taxon>Patiria</taxon>
    </lineage>
</organism>
<dbReference type="Proteomes" id="UP000887568">
    <property type="component" value="Unplaced"/>
</dbReference>
<feature type="compositionally biased region" description="Basic and acidic residues" evidence="5">
    <location>
        <begin position="493"/>
        <end position="508"/>
    </location>
</feature>
<dbReference type="InterPro" id="IPR000571">
    <property type="entry name" value="Znf_CCCH"/>
</dbReference>
<dbReference type="Pfam" id="PF02825">
    <property type="entry name" value="WWE"/>
    <property type="match status" value="4"/>
</dbReference>
<proteinExistence type="inferred from homology"/>
<dbReference type="GO" id="GO:1990404">
    <property type="term" value="F:NAD+-protein mono-ADP-ribosyltransferase activity"/>
    <property type="evidence" value="ECO:0007669"/>
    <property type="project" value="TreeGrafter"/>
</dbReference>
<feature type="compositionally biased region" description="Polar residues" evidence="5">
    <location>
        <begin position="614"/>
        <end position="624"/>
    </location>
</feature>
<feature type="domain" description="PARP catalytic" evidence="8">
    <location>
        <begin position="2032"/>
        <end position="2256"/>
    </location>
</feature>
<dbReference type="Pfam" id="PF00644">
    <property type="entry name" value="PARP"/>
    <property type="match status" value="2"/>
</dbReference>
<feature type="region of interest" description="Disordered" evidence="5">
    <location>
        <begin position="379"/>
        <end position="518"/>
    </location>
</feature>
<feature type="compositionally biased region" description="Basic and acidic residues" evidence="5">
    <location>
        <begin position="1046"/>
        <end position="1055"/>
    </location>
</feature>
<dbReference type="Gene3D" id="3.90.228.10">
    <property type="match status" value="2"/>
</dbReference>
<dbReference type="PROSITE" id="PS50918">
    <property type="entry name" value="WWE"/>
    <property type="match status" value="3"/>
</dbReference>
<feature type="compositionally biased region" description="Basic and acidic residues" evidence="5">
    <location>
        <begin position="150"/>
        <end position="163"/>
    </location>
</feature>
<evidence type="ECO:0000256" key="3">
    <source>
        <dbReference type="ARBA" id="ARBA00024347"/>
    </source>
</evidence>
<accession>A0A913ZGB4</accession>